<evidence type="ECO:0000256" key="1">
    <source>
        <dbReference type="SAM" id="MobiDB-lite"/>
    </source>
</evidence>
<dbReference type="Proteomes" id="UP000030765">
    <property type="component" value="Unassembled WGS sequence"/>
</dbReference>
<protein>
    <submittedName>
        <fullName evidence="2 3">Uncharacterized protein</fullName>
    </submittedName>
</protein>
<dbReference type="AlphaFoldDB" id="A0A084VKV6"/>
<name>A0A084VKV6_ANOSI</name>
<sequence>MAEFHSMTSARATSQHTAEDLEKKAIGGSGEDVRLTERKSEGGRVWGGGFG</sequence>
<dbReference type="EMBL" id="KE524956">
    <property type="protein sequence ID" value="KFB38600.1"/>
    <property type="molecule type" value="Genomic_DNA"/>
</dbReference>
<evidence type="ECO:0000313" key="3">
    <source>
        <dbReference type="EnsemblMetazoa" id="ASIC005976-PA"/>
    </source>
</evidence>
<dbReference type="VEuPathDB" id="VectorBase:ASIC005976"/>
<evidence type="ECO:0000313" key="4">
    <source>
        <dbReference type="Proteomes" id="UP000030765"/>
    </source>
</evidence>
<dbReference type="EMBL" id="ATLV01014308">
    <property type="status" value="NOT_ANNOTATED_CDS"/>
    <property type="molecule type" value="Genomic_DNA"/>
</dbReference>
<reference evidence="3" key="2">
    <citation type="submission" date="2020-05" db="UniProtKB">
        <authorList>
            <consortium name="EnsemblMetazoa"/>
        </authorList>
    </citation>
    <scope>IDENTIFICATION</scope>
</reference>
<feature type="compositionally biased region" description="Polar residues" evidence="1">
    <location>
        <begin position="1"/>
        <end position="16"/>
    </location>
</feature>
<feature type="region of interest" description="Disordered" evidence="1">
    <location>
        <begin position="1"/>
        <end position="51"/>
    </location>
</feature>
<dbReference type="EnsemblMetazoa" id="ASIC005976-RA">
    <property type="protein sequence ID" value="ASIC005976-PA"/>
    <property type="gene ID" value="ASIC005976"/>
</dbReference>
<reference evidence="2 4" key="1">
    <citation type="journal article" date="2014" name="BMC Genomics">
        <title>Genome sequence of Anopheles sinensis provides insight into genetics basis of mosquito competence for malaria parasites.</title>
        <authorList>
            <person name="Zhou D."/>
            <person name="Zhang D."/>
            <person name="Ding G."/>
            <person name="Shi L."/>
            <person name="Hou Q."/>
            <person name="Ye Y."/>
            <person name="Xu Y."/>
            <person name="Zhou H."/>
            <person name="Xiong C."/>
            <person name="Li S."/>
            <person name="Yu J."/>
            <person name="Hong S."/>
            <person name="Yu X."/>
            <person name="Zou P."/>
            <person name="Chen C."/>
            <person name="Chang X."/>
            <person name="Wang W."/>
            <person name="Lv Y."/>
            <person name="Sun Y."/>
            <person name="Ma L."/>
            <person name="Shen B."/>
            <person name="Zhu C."/>
        </authorList>
    </citation>
    <scope>NUCLEOTIDE SEQUENCE [LARGE SCALE GENOMIC DNA]</scope>
</reference>
<keyword evidence="4" id="KW-1185">Reference proteome</keyword>
<proteinExistence type="predicted"/>
<organism evidence="2">
    <name type="scientific">Anopheles sinensis</name>
    <name type="common">Mosquito</name>
    <dbReference type="NCBI Taxonomy" id="74873"/>
    <lineage>
        <taxon>Eukaryota</taxon>
        <taxon>Metazoa</taxon>
        <taxon>Ecdysozoa</taxon>
        <taxon>Arthropoda</taxon>
        <taxon>Hexapoda</taxon>
        <taxon>Insecta</taxon>
        <taxon>Pterygota</taxon>
        <taxon>Neoptera</taxon>
        <taxon>Endopterygota</taxon>
        <taxon>Diptera</taxon>
        <taxon>Nematocera</taxon>
        <taxon>Culicoidea</taxon>
        <taxon>Culicidae</taxon>
        <taxon>Anophelinae</taxon>
        <taxon>Anopheles</taxon>
    </lineage>
</organism>
<feature type="compositionally biased region" description="Basic and acidic residues" evidence="1">
    <location>
        <begin position="17"/>
        <end position="42"/>
    </location>
</feature>
<gene>
    <name evidence="2" type="ORF">ZHAS_00005976</name>
</gene>
<accession>A0A084VKV6</accession>
<evidence type="ECO:0000313" key="2">
    <source>
        <dbReference type="EMBL" id="KFB38600.1"/>
    </source>
</evidence>